<dbReference type="CDD" id="cd12951">
    <property type="entry name" value="RRP7_Rrp7A"/>
    <property type="match status" value="1"/>
</dbReference>
<evidence type="ECO:0000313" key="6">
    <source>
        <dbReference type="Proteomes" id="UP000822688"/>
    </source>
</evidence>
<organism evidence="5 6">
    <name type="scientific">Ceratodon purpureus</name>
    <name type="common">Fire moss</name>
    <name type="synonym">Dicranum purpureum</name>
    <dbReference type="NCBI Taxonomy" id="3225"/>
    <lineage>
        <taxon>Eukaryota</taxon>
        <taxon>Viridiplantae</taxon>
        <taxon>Streptophyta</taxon>
        <taxon>Embryophyta</taxon>
        <taxon>Bryophyta</taxon>
        <taxon>Bryophytina</taxon>
        <taxon>Bryopsida</taxon>
        <taxon>Dicranidae</taxon>
        <taxon>Pseudoditrichales</taxon>
        <taxon>Ditrichaceae</taxon>
        <taxon>Ceratodon</taxon>
    </lineage>
</organism>
<feature type="compositionally biased region" description="Low complexity" evidence="3">
    <location>
        <begin position="14"/>
        <end position="28"/>
    </location>
</feature>
<evidence type="ECO:0000256" key="2">
    <source>
        <dbReference type="SAM" id="Coils"/>
    </source>
</evidence>
<evidence type="ECO:0000259" key="4">
    <source>
        <dbReference type="Pfam" id="PF12923"/>
    </source>
</evidence>
<proteinExistence type="inferred from homology"/>
<reference evidence="5" key="1">
    <citation type="submission" date="2020-06" db="EMBL/GenBank/DDBJ databases">
        <title>WGS assembly of Ceratodon purpureus strain R40.</title>
        <authorList>
            <person name="Carey S.B."/>
            <person name="Jenkins J."/>
            <person name="Shu S."/>
            <person name="Lovell J.T."/>
            <person name="Sreedasyam A."/>
            <person name="Maumus F."/>
            <person name="Tiley G.P."/>
            <person name="Fernandez-Pozo N."/>
            <person name="Barry K."/>
            <person name="Chen C."/>
            <person name="Wang M."/>
            <person name="Lipzen A."/>
            <person name="Daum C."/>
            <person name="Saski C.A."/>
            <person name="Payton A.C."/>
            <person name="Mcbreen J.C."/>
            <person name="Conrad R.E."/>
            <person name="Kollar L.M."/>
            <person name="Olsson S."/>
            <person name="Huttunen S."/>
            <person name="Landis J.B."/>
            <person name="Wickett N.J."/>
            <person name="Johnson M.G."/>
            <person name="Rensing S.A."/>
            <person name="Grimwood J."/>
            <person name="Schmutz J."/>
            <person name="Mcdaniel S.F."/>
        </authorList>
    </citation>
    <scope>NUCLEOTIDE SEQUENCE</scope>
    <source>
        <strain evidence="5">R40</strain>
    </source>
</reference>
<sequence>MVAMKSRLKSPHGAAKPDAATNATDAATQLSERAPDSTTPEPLQGMKKWIANYKAKRPGVEVLQRQIDQWMADYDARELEAKRDRETAEAEDGWTVVVAKTGRKKTTDETGLSVGAVALEAAEDRGNKKRKKKADAALDFYRFQRHEARRNEVLELQERFQEDKKRIAALKAARKFRPF</sequence>
<dbReference type="PANTHER" id="PTHR13191:SF0">
    <property type="entry name" value="RIBOSOMAL RNA-PROCESSING PROTEIN 7 HOMOLOG A-RELATED"/>
    <property type="match status" value="1"/>
</dbReference>
<dbReference type="OrthoDB" id="5390at2759"/>
<comment type="caution">
    <text evidence="5">The sequence shown here is derived from an EMBL/GenBank/DDBJ whole genome shotgun (WGS) entry which is preliminary data.</text>
</comment>
<protein>
    <recommendedName>
        <fullName evidence="4">Ribosomal RNA-processing protein 7 C-terminal domain-containing protein</fullName>
    </recommendedName>
</protein>
<keyword evidence="2" id="KW-0175">Coiled coil</keyword>
<feature type="domain" description="Ribosomal RNA-processing protein 7 C-terminal" evidence="4">
    <location>
        <begin position="55"/>
        <end position="179"/>
    </location>
</feature>
<dbReference type="GO" id="GO:0000028">
    <property type="term" value="P:ribosomal small subunit assembly"/>
    <property type="evidence" value="ECO:0007669"/>
    <property type="project" value="TreeGrafter"/>
</dbReference>
<gene>
    <name evidence="5" type="ORF">KC19_3G260700</name>
</gene>
<dbReference type="AlphaFoldDB" id="A0A8T0IQL5"/>
<dbReference type="Gene3D" id="6.10.250.1770">
    <property type="match status" value="1"/>
</dbReference>
<dbReference type="GO" id="GO:0032545">
    <property type="term" value="C:CURI complex"/>
    <property type="evidence" value="ECO:0007669"/>
    <property type="project" value="TreeGrafter"/>
</dbReference>
<comment type="similarity">
    <text evidence="1">Belongs to the RRP7 family.</text>
</comment>
<dbReference type="Proteomes" id="UP000822688">
    <property type="component" value="Chromosome 3"/>
</dbReference>
<feature type="region of interest" description="Disordered" evidence="3">
    <location>
        <begin position="1"/>
        <end position="45"/>
    </location>
</feature>
<dbReference type="GO" id="GO:0006364">
    <property type="term" value="P:rRNA processing"/>
    <property type="evidence" value="ECO:0007669"/>
    <property type="project" value="TreeGrafter"/>
</dbReference>
<name>A0A8T0IQL5_CERPU</name>
<dbReference type="PANTHER" id="PTHR13191">
    <property type="entry name" value="RIBOSOMAL RNA PROCESSING PROTEIN 7-RELATED"/>
    <property type="match status" value="1"/>
</dbReference>
<evidence type="ECO:0000256" key="3">
    <source>
        <dbReference type="SAM" id="MobiDB-lite"/>
    </source>
</evidence>
<feature type="coiled-coil region" evidence="2">
    <location>
        <begin position="60"/>
        <end position="91"/>
    </location>
</feature>
<dbReference type="EMBL" id="CM026423">
    <property type="protein sequence ID" value="KAG0585126.1"/>
    <property type="molecule type" value="Genomic_DNA"/>
</dbReference>
<dbReference type="InterPro" id="IPR024326">
    <property type="entry name" value="RRP7_C"/>
</dbReference>
<keyword evidence="6" id="KW-1185">Reference proteome</keyword>
<dbReference type="InterPro" id="IPR040446">
    <property type="entry name" value="RRP7"/>
</dbReference>
<evidence type="ECO:0000313" key="5">
    <source>
        <dbReference type="EMBL" id="KAG0585126.1"/>
    </source>
</evidence>
<accession>A0A8T0IQL5</accession>
<dbReference type="GO" id="GO:0034456">
    <property type="term" value="C:UTP-C complex"/>
    <property type="evidence" value="ECO:0007669"/>
    <property type="project" value="TreeGrafter"/>
</dbReference>
<evidence type="ECO:0000256" key="1">
    <source>
        <dbReference type="ARBA" id="ARBA00006110"/>
    </source>
</evidence>
<feature type="compositionally biased region" description="Basic residues" evidence="3">
    <location>
        <begin position="1"/>
        <end position="10"/>
    </location>
</feature>
<dbReference type="Pfam" id="PF12923">
    <property type="entry name" value="RRP7"/>
    <property type="match status" value="1"/>
</dbReference>